<keyword evidence="5" id="KW-0694">RNA-binding</keyword>
<evidence type="ECO:0000256" key="2">
    <source>
        <dbReference type="ARBA" id="ARBA00022980"/>
    </source>
</evidence>
<dbReference type="GO" id="GO:0006412">
    <property type="term" value="P:translation"/>
    <property type="evidence" value="ECO:0007669"/>
    <property type="project" value="UniProtKB-UniRule"/>
</dbReference>
<evidence type="ECO:0000256" key="4">
    <source>
        <dbReference type="ARBA" id="ARBA00035244"/>
    </source>
</evidence>
<dbReference type="InterPro" id="IPR013005">
    <property type="entry name" value="Ribosomal_uL4-like"/>
</dbReference>
<dbReference type="NCBIfam" id="TIGR03953">
    <property type="entry name" value="rplD_bact"/>
    <property type="match status" value="1"/>
</dbReference>
<protein>
    <recommendedName>
        <fullName evidence="4 5">Large ribosomal subunit protein uL4</fullName>
    </recommendedName>
</protein>
<dbReference type="Pfam" id="PF00573">
    <property type="entry name" value="Ribosomal_L4"/>
    <property type="match status" value="1"/>
</dbReference>
<evidence type="ECO:0000256" key="1">
    <source>
        <dbReference type="ARBA" id="ARBA00010528"/>
    </source>
</evidence>
<dbReference type="EMBL" id="MHJL01000037">
    <property type="protein sequence ID" value="OGY66698.1"/>
    <property type="molecule type" value="Genomic_DNA"/>
</dbReference>
<dbReference type="SUPFAM" id="SSF52166">
    <property type="entry name" value="Ribosomal protein L4"/>
    <property type="match status" value="1"/>
</dbReference>
<dbReference type="GO" id="GO:1990904">
    <property type="term" value="C:ribonucleoprotein complex"/>
    <property type="evidence" value="ECO:0007669"/>
    <property type="project" value="UniProtKB-KW"/>
</dbReference>
<name>A0A1G1ZPT8_9BACT</name>
<keyword evidence="5" id="KW-0699">rRNA-binding</keyword>
<dbReference type="STRING" id="1798409.A3I24_03410"/>
<evidence type="ECO:0000256" key="3">
    <source>
        <dbReference type="ARBA" id="ARBA00023274"/>
    </source>
</evidence>
<dbReference type="Proteomes" id="UP000177690">
    <property type="component" value="Unassembled WGS sequence"/>
</dbReference>
<dbReference type="AlphaFoldDB" id="A0A1G1ZPT8"/>
<keyword evidence="3 5" id="KW-0687">Ribonucleoprotein</keyword>
<keyword evidence="2 5" id="KW-0689">Ribosomal protein</keyword>
<accession>A0A1G1ZPT8</accession>
<gene>
    <name evidence="5" type="primary">rplD</name>
    <name evidence="7" type="ORF">A3I24_03410</name>
</gene>
<comment type="subunit">
    <text evidence="5">Part of the 50S ribosomal subunit.</text>
</comment>
<evidence type="ECO:0000313" key="7">
    <source>
        <dbReference type="EMBL" id="OGY66698.1"/>
    </source>
</evidence>
<dbReference type="PANTHER" id="PTHR10746:SF6">
    <property type="entry name" value="LARGE RIBOSOMAL SUBUNIT PROTEIN UL4M"/>
    <property type="match status" value="1"/>
</dbReference>
<dbReference type="HAMAP" id="MF_01328_B">
    <property type="entry name" value="Ribosomal_uL4_B"/>
    <property type="match status" value="1"/>
</dbReference>
<reference evidence="7 8" key="1">
    <citation type="journal article" date="2016" name="Nat. Commun.">
        <title>Thousands of microbial genomes shed light on interconnected biogeochemical processes in an aquifer system.</title>
        <authorList>
            <person name="Anantharaman K."/>
            <person name="Brown C.T."/>
            <person name="Hug L.A."/>
            <person name="Sharon I."/>
            <person name="Castelle C.J."/>
            <person name="Probst A.J."/>
            <person name="Thomas B.C."/>
            <person name="Singh A."/>
            <person name="Wilkins M.J."/>
            <person name="Karaoz U."/>
            <person name="Brodie E.L."/>
            <person name="Williams K.H."/>
            <person name="Hubbard S.S."/>
            <person name="Banfield J.F."/>
        </authorList>
    </citation>
    <scope>NUCLEOTIDE SEQUENCE [LARGE SCALE GENOMIC DNA]</scope>
</reference>
<dbReference type="GO" id="GO:0005840">
    <property type="term" value="C:ribosome"/>
    <property type="evidence" value="ECO:0007669"/>
    <property type="project" value="UniProtKB-KW"/>
</dbReference>
<comment type="function">
    <text evidence="5">One of the primary rRNA binding proteins, this protein initially binds near the 5'-end of the 23S rRNA. It is important during the early stages of 50S assembly. It makes multiple contacts with different domains of the 23S rRNA in the assembled 50S subunit and ribosome.</text>
</comment>
<proteinExistence type="inferred from homology"/>
<evidence type="ECO:0000313" key="8">
    <source>
        <dbReference type="Proteomes" id="UP000177690"/>
    </source>
</evidence>
<comment type="caution">
    <text evidence="7">The sequence shown here is derived from an EMBL/GenBank/DDBJ whole genome shotgun (WGS) entry which is preliminary data.</text>
</comment>
<evidence type="ECO:0000256" key="6">
    <source>
        <dbReference type="SAM" id="MobiDB-lite"/>
    </source>
</evidence>
<dbReference type="GO" id="GO:0003735">
    <property type="term" value="F:structural constituent of ribosome"/>
    <property type="evidence" value="ECO:0007669"/>
    <property type="project" value="InterPro"/>
</dbReference>
<dbReference type="InterPro" id="IPR023574">
    <property type="entry name" value="Ribosomal_uL4_dom_sf"/>
</dbReference>
<sequence>MKAKVYNLKGEVVKETELSDVIFLHPWNSDLVYQALRIQTANRRHPLAHAKNRAEVSGGGRKPWKQKGTGRARQGSIRSPIWKGGGVTHGPTKEKIFARKLNKKMLRGAIHSVLAKRFKLDELKIVDSLELQSSKTKEIFMSLKNFLKIPNALLITAAGHKNIHLASRNIPKVKDIHASSLNVEDLLKYKNVLIEEKALSEIQ</sequence>
<evidence type="ECO:0000256" key="5">
    <source>
        <dbReference type="HAMAP-Rule" id="MF_01328"/>
    </source>
</evidence>
<organism evidence="7 8">
    <name type="scientific">Candidatus Harrisonbacteria bacterium RIFCSPLOWO2_02_FULL_41_13b</name>
    <dbReference type="NCBI Taxonomy" id="1798409"/>
    <lineage>
        <taxon>Bacteria</taxon>
        <taxon>Candidatus Harrisoniibacteriota</taxon>
    </lineage>
</organism>
<dbReference type="GO" id="GO:0019843">
    <property type="term" value="F:rRNA binding"/>
    <property type="evidence" value="ECO:0007669"/>
    <property type="project" value="UniProtKB-UniRule"/>
</dbReference>
<feature type="region of interest" description="Disordered" evidence="6">
    <location>
        <begin position="50"/>
        <end position="88"/>
    </location>
</feature>
<dbReference type="Gene3D" id="3.40.1370.10">
    <property type="match status" value="1"/>
</dbReference>
<comment type="similarity">
    <text evidence="1 5">Belongs to the universal ribosomal protein uL4 family.</text>
</comment>
<dbReference type="InterPro" id="IPR002136">
    <property type="entry name" value="Ribosomal_uL4"/>
</dbReference>
<dbReference type="PANTHER" id="PTHR10746">
    <property type="entry name" value="50S RIBOSOMAL PROTEIN L4"/>
    <property type="match status" value="1"/>
</dbReference>
<comment type="function">
    <text evidence="5">Forms part of the polypeptide exit tunnel.</text>
</comment>